<name>A0A8H7XVM2_PSICU</name>
<sequence length="590" mass="67255">MVGEILLDSFRVVKRIAAGGFGIVDEGVNENQERFAIKRELASHKVSRPILEHEYHILKHLAGHRCIPDIKTYGRQGNFNILVMELLGHNLRDRFRDCANHFSLSTTARLGIGMLDAIEHIHSRGFIHRDIKPDNFILGLEEKSDIIHLIDYGLARRWKVLENATHVSPGSSQGDTGVIGTLAFASQHAHLGLEQTRRDDMHAFAYTILLFARGNLPWDHIRGGTRKHCARRILEKKRSWTPERLCENLSRELEEIVSHCLNLSLNENPNYALVRNGLISLANREGSSKFEWDESDWQVSEVPETEIGYTRELPGLNLKRGDIVLLKISPERTLDYEPVPRVVDSSFFPHQIAFDGKDETSFRPAVIRTIICEDNDPEYYKVQVYPLTLRNLDGLSRRRRGCFRPIQDLTDSELGMQRNFDNLQIYTTSLLPLFGVAYEQASDISPQLSLPEDVLTQLEADLACVPTPYSLIYDSDDEETRAVRKRLPKIWSSGTFVTEIRPCKASDLVGPNSRLFESVNGWIPDMLYVEELRYQENGGSRTFGEDSDSDSDEDADFWDWPRPVDRRLSCTCSAVSHPQADESNPSNLER</sequence>
<dbReference type="GO" id="GO:0004674">
    <property type="term" value="F:protein serine/threonine kinase activity"/>
    <property type="evidence" value="ECO:0007669"/>
    <property type="project" value="UniProtKB-EC"/>
</dbReference>
<dbReference type="SMART" id="SM00220">
    <property type="entry name" value="S_TKc"/>
    <property type="match status" value="1"/>
</dbReference>
<dbReference type="InterPro" id="IPR011009">
    <property type="entry name" value="Kinase-like_dom_sf"/>
</dbReference>
<dbReference type="InterPro" id="IPR050235">
    <property type="entry name" value="CK1_Ser-Thr_kinase"/>
</dbReference>
<dbReference type="PROSITE" id="PS00108">
    <property type="entry name" value="PROTEIN_KINASE_ST"/>
    <property type="match status" value="1"/>
</dbReference>
<dbReference type="Pfam" id="PF00069">
    <property type="entry name" value="Pkinase"/>
    <property type="match status" value="1"/>
</dbReference>
<feature type="domain" description="Protein kinase" evidence="3">
    <location>
        <begin position="10"/>
        <end position="279"/>
    </location>
</feature>
<proteinExistence type="predicted"/>
<evidence type="ECO:0000256" key="1">
    <source>
        <dbReference type="ARBA" id="ARBA00012513"/>
    </source>
</evidence>
<evidence type="ECO:0000259" key="3">
    <source>
        <dbReference type="PROSITE" id="PS50011"/>
    </source>
</evidence>
<feature type="compositionally biased region" description="Acidic residues" evidence="2">
    <location>
        <begin position="545"/>
        <end position="557"/>
    </location>
</feature>
<dbReference type="PROSITE" id="PS50011">
    <property type="entry name" value="PROTEIN_KINASE_DOM"/>
    <property type="match status" value="1"/>
</dbReference>
<protein>
    <recommendedName>
        <fullName evidence="1">non-specific serine/threonine protein kinase</fullName>
        <ecNumber evidence="1">2.7.11.1</ecNumber>
    </recommendedName>
</protein>
<dbReference type="EMBL" id="JAFIQS010000007">
    <property type="protein sequence ID" value="KAG5167652.1"/>
    <property type="molecule type" value="Genomic_DNA"/>
</dbReference>
<organism evidence="4">
    <name type="scientific">Psilocybe cubensis</name>
    <name type="common">Psychedelic mushroom</name>
    <name type="synonym">Stropharia cubensis</name>
    <dbReference type="NCBI Taxonomy" id="181762"/>
    <lineage>
        <taxon>Eukaryota</taxon>
        <taxon>Fungi</taxon>
        <taxon>Dikarya</taxon>
        <taxon>Basidiomycota</taxon>
        <taxon>Agaricomycotina</taxon>
        <taxon>Agaricomycetes</taxon>
        <taxon>Agaricomycetidae</taxon>
        <taxon>Agaricales</taxon>
        <taxon>Agaricineae</taxon>
        <taxon>Strophariaceae</taxon>
        <taxon>Psilocybe</taxon>
    </lineage>
</organism>
<dbReference type="Gene3D" id="1.10.510.10">
    <property type="entry name" value="Transferase(Phosphotransferase) domain 1"/>
    <property type="match status" value="1"/>
</dbReference>
<dbReference type="AlphaFoldDB" id="A0A8H7XVM2"/>
<dbReference type="SUPFAM" id="SSF56112">
    <property type="entry name" value="Protein kinase-like (PK-like)"/>
    <property type="match status" value="1"/>
</dbReference>
<gene>
    <name evidence="4" type="ORF">JR316_008004</name>
</gene>
<accession>A0A8H7XVM2</accession>
<dbReference type="PANTHER" id="PTHR11909">
    <property type="entry name" value="CASEIN KINASE-RELATED"/>
    <property type="match status" value="1"/>
</dbReference>
<evidence type="ECO:0000256" key="2">
    <source>
        <dbReference type="SAM" id="MobiDB-lite"/>
    </source>
</evidence>
<dbReference type="InterPro" id="IPR000719">
    <property type="entry name" value="Prot_kinase_dom"/>
</dbReference>
<dbReference type="EC" id="2.7.11.1" evidence="1"/>
<comment type="caution">
    <text evidence="4">The sequence shown here is derived from an EMBL/GenBank/DDBJ whole genome shotgun (WGS) entry which is preliminary data.</text>
</comment>
<feature type="region of interest" description="Disordered" evidence="2">
    <location>
        <begin position="539"/>
        <end position="561"/>
    </location>
</feature>
<evidence type="ECO:0000313" key="4">
    <source>
        <dbReference type="EMBL" id="KAG5167652.1"/>
    </source>
</evidence>
<reference evidence="4" key="1">
    <citation type="submission" date="2021-02" db="EMBL/GenBank/DDBJ databases">
        <title>Psilocybe cubensis genome.</title>
        <authorList>
            <person name="Mckernan K.J."/>
            <person name="Crawford S."/>
            <person name="Trippe A."/>
            <person name="Kane L.T."/>
            <person name="Mclaughlin S."/>
        </authorList>
    </citation>
    <scope>NUCLEOTIDE SEQUENCE [LARGE SCALE GENOMIC DNA]</scope>
    <source>
        <strain evidence="4">MGC-MH-2018</strain>
    </source>
</reference>
<dbReference type="InterPro" id="IPR008271">
    <property type="entry name" value="Ser/Thr_kinase_AS"/>
</dbReference>
<dbReference type="GO" id="GO:0005524">
    <property type="term" value="F:ATP binding"/>
    <property type="evidence" value="ECO:0007669"/>
    <property type="project" value="InterPro"/>
</dbReference>